<reference evidence="5" key="2">
    <citation type="submission" date="2021-08" db="EMBL/GenBank/DDBJ databases">
        <authorList>
            <person name="Tani A."/>
            <person name="Ola A."/>
            <person name="Ogura Y."/>
            <person name="Katsura K."/>
            <person name="Hayashi T."/>
        </authorList>
    </citation>
    <scope>NUCLEOTIDE SEQUENCE</scope>
    <source>
        <strain evidence="5">DSM 16372</strain>
    </source>
</reference>
<dbReference type="PROSITE" id="PS50887">
    <property type="entry name" value="GGDEF"/>
    <property type="match status" value="1"/>
</dbReference>
<evidence type="ECO:0000256" key="3">
    <source>
        <dbReference type="SAM" id="Phobius"/>
    </source>
</evidence>
<dbReference type="EC" id="2.7.7.65" evidence="1"/>
<keyword evidence="6" id="KW-1185">Reference proteome</keyword>
<sequence>MTASRRLAGPLRSPRSWTVLGMLAPVGMLIVSGLMLLDLRRDAWEKAEQTSRNLLQVIERDVARNVEIIDLSLQAIVDNLKAPGVAEASPELRQLVLFDRVTSAQDVGITLVLDEAGDSILDAASTTPRRVNNADRDYFKAHKARADLGLHISHPVVSRLTGAPVIVLSRRISKPDGSFGGVALASLSLSYFDRLFDRIDLGRQGTINLYHRDGTRLLRYPTPDPVSAPPPNFLAAPNFQRFLHRDRGTFVGTTLSDGVERHYTFVQFPDLPLVLNVAVATREIDAEWRRKALVLGGILLALGGLTAGLSLLFGRELRRRTAIEAELARLSRTDVLTGLTNRRGFDAALGAACERARRTGQPLCLLIVDADHFKRYNDRYGHAVGDAVLKGLAQGLSASVHRPDDLVARVGGEEFALLLPDTEMAGAARIAERIHARVAELAIAEAGIAAGTVGVSIGLACAAAETAADDLFRLADGALYAAKEAGRNRTCRATVPEPEAASPAARGRAALRVVGA</sequence>
<keyword evidence="3" id="KW-0472">Membrane</keyword>
<dbReference type="FunFam" id="3.30.70.270:FF:000001">
    <property type="entry name" value="Diguanylate cyclase domain protein"/>
    <property type="match status" value="1"/>
</dbReference>
<dbReference type="Pfam" id="PF22588">
    <property type="entry name" value="dCache_1_like"/>
    <property type="match status" value="1"/>
</dbReference>
<dbReference type="RefSeq" id="WP_066924378.1">
    <property type="nucleotide sequence ID" value="NZ_BPQO01000006.1"/>
</dbReference>
<dbReference type="GO" id="GO:0052621">
    <property type="term" value="F:diguanylate cyclase activity"/>
    <property type="evidence" value="ECO:0007669"/>
    <property type="project" value="UniProtKB-EC"/>
</dbReference>
<dbReference type="Pfam" id="PF00990">
    <property type="entry name" value="GGDEF"/>
    <property type="match status" value="1"/>
</dbReference>
<comment type="caution">
    <text evidence="5">The sequence shown here is derived from an EMBL/GenBank/DDBJ whole genome shotgun (WGS) entry which is preliminary data.</text>
</comment>
<dbReference type="InterPro" id="IPR043128">
    <property type="entry name" value="Rev_trsase/Diguanyl_cyclase"/>
</dbReference>
<dbReference type="InterPro" id="IPR000160">
    <property type="entry name" value="GGDEF_dom"/>
</dbReference>
<dbReference type="GO" id="GO:0005886">
    <property type="term" value="C:plasma membrane"/>
    <property type="evidence" value="ECO:0007669"/>
    <property type="project" value="TreeGrafter"/>
</dbReference>
<keyword evidence="3" id="KW-1133">Transmembrane helix</keyword>
<protein>
    <recommendedName>
        <fullName evidence="1">diguanylate cyclase</fullName>
        <ecNumber evidence="1">2.7.7.65</ecNumber>
    </recommendedName>
</protein>
<dbReference type="GO" id="GO:0043709">
    <property type="term" value="P:cell adhesion involved in single-species biofilm formation"/>
    <property type="evidence" value="ECO:0007669"/>
    <property type="project" value="TreeGrafter"/>
</dbReference>
<dbReference type="NCBIfam" id="TIGR00254">
    <property type="entry name" value="GGDEF"/>
    <property type="match status" value="1"/>
</dbReference>
<dbReference type="SMART" id="SM00267">
    <property type="entry name" value="GGDEF"/>
    <property type="match status" value="1"/>
</dbReference>
<dbReference type="AlphaFoldDB" id="A0AAV4ZIU9"/>
<gene>
    <name evidence="5" type="ORF">BHAOGJBA_1752</name>
</gene>
<reference evidence="5" key="1">
    <citation type="journal article" date="2016" name="Front. Microbiol.">
        <title>Genome Sequence of the Piezophilic, Mesophilic Sulfate-Reducing Bacterium Desulfovibrio indicus J2T.</title>
        <authorList>
            <person name="Cao J."/>
            <person name="Maignien L."/>
            <person name="Shao Z."/>
            <person name="Alain K."/>
            <person name="Jebbar M."/>
        </authorList>
    </citation>
    <scope>NUCLEOTIDE SEQUENCE</scope>
    <source>
        <strain evidence="5">DSM 16372</strain>
    </source>
</reference>
<proteinExistence type="predicted"/>
<dbReference type="Gene3D" id="3.30.70.270">
    <property type="match status" value="1"/>
</dbReference>
<evidence type="ECO:0000313" key="6">
    <source>
        <dbReference type="Proteomes" id="UP001055247"/>
    </source>
</evidence>
<dbReference type="Gene3D" id="3.30.450.20">
    <property type="entry name" value="PAS domain"/>
    <property type="match status" value="2"/>
</dbReference>
<evidence type="ECO:0000256" key="2">
    <source>
        <dbReference type="ARBA" id="ARBA00034247"/>
    </source>
</evidence>
<organism evidence="5 6">
    <name type="scientific">Methylobacterium hispanicum</name>
    <dbReference type="NCBI Taxonomy" id="270350"/>
    <lineage>
        <taxon>Bacteria</taxon>
        <taxon>Pseudomonadati</taxon>
        <taxon>Pseudomonadota</taxon>
        <taxon>Alphaproteobacteria</taxon>
        <taxon>Hyphomicrobiales</taxon>
        <taxon>Methylobacteriaceae</taxon>
        <taxon>Methylobacterium</taxon>
    </lineage>
</organism>
<feature type="transmembrane region" description="Helical" evidence="3">
    <location>
        <begin position="292"/>
        <end position="313"/>
    </location>
</feature>
<dbReference type="CDD" id="cd12915">
    <property type="entry name" value="PDC2_DGC_like"/>
    <property type="match status" value="1"/>
</dbReference>
<evidence type="ECO:0000256" key="1">
    <source>
        <dbReference type="ARBA" id="ARBA00012528"/>
    </source>
</evidence>
<feature type="domain" description="GGDEF" evidence="4">
    <location>
        <begin position="361"/>
        <end position="495"/>
    </location>
</feature>
<dbReference type="CDD" id="cd12914">
    <property type="entry name" value="PDC1_DGC_like"/>
    <property type="match status" value="1"/>
</dbReference>
<dbReference type="EMBL" id="BPQO01000006">
    <property type="protein sequence ID" value="GJD88238.1"/>
    <property type="molecule type" value="Genomic_DNA"/>
</dbReference>
<dbReference type="InterPro" id="IPR050469">
    <property type="entry name" value="Diguanylate_Cyclase"/>
</dbReference>
<dbReference type="Proteomes" id="UP001055247">
    <property type="component" value="Unassembled WGS sequence"/>
</dbReference>
<feature type="transmembrane region" description="Helical" evidence="3">
    <location>
        <begin position="17"/>
        <end position="37"/>
    </location>
</feature>
<dbReference type="PANTHER" id="PTHR45138:SF9">
    <property type="entry name" value="DIGUANYLATE CYCLASE DGCM-RELATED"/>
    <property type="match status" value="1"/>
</dbReference>
<name>A0AAV4ZIU9_9HYPH</name>
<dbReference type="CDD" id="cd01949">
    <property type="entry name" value="GGDEF"/>
    <property type="match status" value="1"/>
</dbReference>
<evidence type="ECO:0000313" key="5">
    <source>
        <dbReference type="EMBL" id="GJD88238.1"/>
    </source>
</evidence>
<dbReference type="InterPro" id="IPR029787">
    <property type="entry name" value="Nucleotide_cyclase"/>
</dbReference>
<dbReference type="PANTHER" id="PTHR45138">
    <property type="entry name" value="REGULATORY COMPONENTS OF SENSORY TRANSDUCTION SYSTEM"/>
    <property type="match status" value="1"/>
</dbReference>
<dbReference type="GO" id="GO:1902201">
    <property type="term" value="P:negative regulation of bacterial-type flagellum-dependent cell motility"/>
    <property type="evidence" value="ECO:0007669"/>
    <property type="project" value="TreeGrafter"/>
</dbReference>
<dbReference type="InterPro" id="IPR054327">
    <property type="entry name" value="His-kinase-like_sensor"/>
</dbReference>
<accession>A0AAV4ZIU9</accession>
<dbReference type="SUPFAM" id="SSF55073">
    <property type="entry name" value="Nucleotide cyclase"/>
    <property type="match status" value="1"/>
</dbReference>
<evidence type="ECO:0000259" key="4">
    <source>
        <dbReference type="PROSITE" id="PS50887"/>
    </source>
</evidence>
<comment type="catalytic activity">
    <reaction evidence="2">
        <text>2 GTP = 3',3'-c-di-GMP + 2 diphosphate</text>
        <dbReference type="Rhea" id="RHEA:24898"/>
        <dbReference type="ChEBI" id="CHEBI:33019"/>
        <dbReference type="ChEBI" id="CHEBI:37565"/>
        <dbReference type="ChEBI" id="CHEBI:58805"/>
        <dbReference type="EC" id="2.7.7.65"/>
    </reaction>
</comment>
<keyword evidence="3" id="KW-0812">Transmembrane</keyword>